<proteinExistence type="inferred from homology"/>
<evidence type="ECO:0008006" key="6">
    <source>
        <dbReference type="Google" id="ProtNLM"/>
    </source>
</evidence>
<dbReference type="PRINTS" id="PR00081">
    <property type="entry name" value="GDHRDH"/>
</dbReference>
<evidence type="ECO:0000313" key="4">
    <source>
        <dbReference type="EMBL" id="CAG8977359.1"/>
    </source>
</evidence>
<name>A0A9N9LLH1_9HELO</name>
<dbReference type="InterPro" id="IPR036291">
    <property type="entry name" value="NAD(P)-bd_dom_sf"/>
</dbReference>
<comment type="caution">
    <text evidence="4">The sequence shown here is derived from an EMBL/GenBank/DDBJ whole genome shotgun (WGS) entry which is preliminary data.</text>
</comment>
<keyword evidence="2" id="KW-0521">NADP</keyword>
<comment type="similarity">
    <text evidence="1">Belongs to the short-chain dehydrogenases/reductases (SDR) family.</text>
</comment>
<dbReference type="PANTHER" id="PTHR24320:SF152">
    <property type="entry name" value="SHORT-CHAIN DEHYDROGENASE_REDUCTASE FAMILY PROTEIN"/>
    <property type="match status" value="1"/>
</dbReference>
<evidence type="ECO:0000256" key="1">
    <source>
        <dbReference type="ARBA" id="ARBA00006484"/>
    </source>
</evidence>
<evidence type="ECO:0000256" key="2">
    <source>
        <dbReference type="ARBA" id="ARBA00022857"/>
    </source>
</evidence>
<keyword evidence="5" id="KW-1185">Reference proteome</keyword>
<dbReference type="Gene3D" id="3.40.50.720">
    <property type="entry name" value="NAD(P)-binding Rossmann-like Domain"/>
    <property type="match status" value="1"/>
</dbReference>
<evidence type="ECO:0000256" key="3">
    <source>
        <dbReference type="ARBA" id="ARBA00023002"/>
    </source>
</evidence>
<dbReference type="GO" id="GO:0016491">
    <property type="term" value="F:oxidoreductase activity"/>
    <property type="evidence" value="ECO:0007669"/>
    <property type="project" value="UniProtKB-KW"/>
</dbReference>
<dbReference type="OrthoDB" id="191139at2759"/>
<accession>A0A9N9LLH1</accession>
<dbReference type="Pfam" id="PF00106">
    <property type="entry name" value="adh_short"/>
    <property type="match status" value="1"/>
</dbReference>
<reference evidence="4" key="1">
    <citation type="submission" date="2021-07" db="EMBL/GenBank/DDBJ databases">
        <authorList>
            <person name="Durling M."/>
        </authorList>
    </citation>
    <scope>NUCLEOTIDE SEQUENCE</scope>
</reference>
<dbReference type="Proteomes" id="UP000701801">
    <property type="component" value="Unassembled WGS sequence"/>
</dbReference>
<keyword evidence="3" id="KW-0560">Oxidoreductase</keyword>
<dbReference type="InterPro" id="IPR020904">
    <property type="entry name" value="Sc_DH/Rdtase_CS"/>
</dbReference>
<dbReference type="PROSITE" id="PS00061">
    <property type="entry name" value="ADH_SHORT"/>
    <property type="match status" value="1"/>
</dbReference>
<dbReference type="InterPro" id="IPR002347">
    <property type="entry name" value="SDR_fam"/>
</dbReference>
<dbReference type="AlphaFoldDB" id="A0A9N9LLH1"/>
<evidence type="ECO:0000313" key="5">
    <source>
        <dbReference type="Proteomes" id="UP000701801"/>
    </source>
</evidence>
<dbReference type="SUPFAM" id="SSF51735">
    <property type="entry name" value="NAD(P)-binding Rossmann-fold domains"/>
    <property type="match status" value="1"/>
</dbReference>
<dbReference type="EMBL" id="CAJVRM010000216">
    <property type="protein sequence ID" value="CAG8977359.1"/>
    <property type="molecule type" value="Genomic_DNA"/>
</dbReference>
<gene>
    <name evidence="4" type="ORF">HYALB_00009059</name>
</gene>
<protein>
    <recommendedName>
        <fullName evidence="6">Short-chain dehydrogenase</fullName>
    </recommendedName>
</protein>
<dbReference type="PANTHER" id="PTHR24320">
    <property type="entry name" value="RETINOL DEHYDROGENASE"/>
    <property type="match status" value="1"/>
</dbReference>
<sequence length="329" mass="36719">MAATVTKGTIILTGANGSLGNAIANQVASTPEYASYHGIYTVRNASAASVFGSSTTHSHDVVSLDLSDLNSVRQTAEAINVRISTGQIPPIRALILNAGFMGFSKQFWNKDGLDVTFCANYLGHWLLTLLLLESMDKESGRIILISSQAHEQKITKDLPDCVTFEAIAKGTWSSAHEDPSWRSGYRRYGASKLFLLMMIYELQQRMDQEPLLKNICILGVDPGTMSTGIQRHAPFVIRLILFRIIIPLRAWWSPDGPIRTTRISAMHVLRAAFERDGTLGAFPKAKYFYGREAFETCGEAKDAQEREWVWHESVRYTQLKEDETALSIR</sequence>
<organism evidence="4 5">
    <name type="scientific">Hymenoscyphus albidus</name>
    <dbReference type="NCBI Taxonomy" id="595503"/>
    <lineage>
        <taxon>Eukaryota</taxon>
        <taxon>Fungi</taxon>
        <taxon>Dikarya</taxon>
        <taxon>Ascomycota</taxon>
        <taxon>Pezizomycotina</taxon>
        <taxon>Leotiomycetes</taxon>
        <taxon>Helotiales</taxon>
        <taxon>Helotiaceae</taxon>
        <taxon>Hymenoscyphus</taxon>
    </lineage>
</organism>